<protein>
    <submittedName>
        <fullName evidence="1">DUF1841 family protein</fullName>
    </submittedName>
</protein>
<comment type="caution">
    <text evidence="1">The sequence shown here is derived from an EMBL/GenBank/DDBJ whole genome shotgun (WGS) entry which is preliminary data.</text>
</comment>
<proteinExistence type="predicted"/>
<gene>
    <name evidence="1" type="ORF">E6Q51_02965</name>
</gene>
<evidence type="ECO:0000313" key="1">
    <source>
        <dbReference type="EMBL" id="TXI37591.1"/>
    </source>
</evidence>
<dbReference type="EMBL" id="SSGG01000050">
    <property type="protein sequence ID" value="TXI37591.1"/>
    <property type="molecule type" value="Genomic_DNA"/>
</dbReference>
<dbReference type="Pfam" id="PF08897">
    <property type="entry name" value="DUF1841"/>
    <property type="match status" value="1"/>
</dbReference>
<sequence length="149" mass="17367">MALFNPSRDEVRQFFFDAWAKFKQQKSLTELEKMAVGIMHMHPEYHSILDEPEHYLQQAYYPEMGETNPFLHMSLHLSIQEQISINQPTGITQAYGKLCTLFQEEHEAQHALLECLAETIWLAQLNQTGLDAAHYLTLIEQRANIEPHK</sequence>
<dbReference type="AlphaFoldDB" id="A0A5C7WHS7"/>
<accession>A0A5C7WHS7</accession>
<reference evidence="1 2" key="1">
    <citation type="submission" date="2018-09" db="EMBL/GenBank/DDBJ databases">
        <title>Metagenome Assembled Genomes from an Advanced Water Purification Facility.</title>
        <authorList>
            <person name="Stamps B.W."/>
            <person name="Spear J.R."/>
        </authorList>
    </citation>
    <scope>NUCLEOTIDE SEQUENCE [LARGE SCALE GENOMIC DNA]</scope>
    <source>
        <strain evidence="1">Bin_42_2</strain>
    </source>
</reference>
<organism evidence="1 2">
    <name type="scientific">Methylophilus methylotrophus</name>
    <name type="common">Bacterium W3A1</name>
    <dbReference type="NCBI Taxonomy" id="17"/>
    <lineage>
        <taxon>Bacteria</taxon>
        <taxon>Pseudomonadati</taxon>
        <taxon>Pseudomonadota</taxon>
        <taxon>Betaproteobacteria</taxon>
        <taxon>Nitrosomonadales</taxon>
        <taxon>Methylophilaceae</taxon>
        <taxon>Methylophilus</taxon>
    </lineage>
</organism>
<name>A0A5C7WHS7_METME</name>
<dbReference type="STRING" id="1122236.GCA_000378225_01175"/>
<dbReference type="Proteomes" id="UP000321374">
    <property type="component" value="Unassembled WGS sequence"/>
</dbReference>
<evidence type="ECO:0000313" key="2">
    <source>
        <dbReference type="Proteomes" id="UP000321374"/>
    </source>
</evidence>
<dbReference type="InterPro" id="IPR014993">
    <property type="entry name" value="DUF1841"/>
</dbReference>